<evidence type="ECO:0000313" key="1">
    <source>
        <dbReference type="EMBL" id="GFZ32549.1"/>
    </source>
</evidence>
<dbReference type="Gene3D" id="1.25.40.10">
    <property type="entry name" value="Tetratricopeptide repeat domain"/>
    <property type="match status" value="1"/>
</dbReference>
<sequence>MRFKLYDSKIDEILIENDDLAYLVEGEEDSLSFYVNLGDELNSKGKIYHSYICFSKAYELESNCDDNLKAKIAICLSTLALKLNKICEARRILSEILNNDLNICSSKKGKLLLNYILALKIEGNLDAALENILLFESNFDINDFNSFSLITLKANILKEKGLLDNAVSIHKLLVASSDKLENKLVASCNILDIYMECGDLIKIKELLDKYETLVQEYINLDNKSYETEIYFTLFKSYDFINDQDKAIKFYKQTYHSAVCHNDYKTIDKCTDSTYYSNILSK</sequence>
<reference evidence="1 2" key="1">
    <citation type="journal article" date="2021" name="Int. J. Syst. Evol. Microbiol.">
        <title>Clostridium zeae sp. nov., isolated from corn silage.</title>
        <authorList>
            <person name="Kobayashi H."/>
            <person name="Tanizawa Y."/>
            <person name="Yagura M."/>
            <person name="Sakamoto M."/>
            <person name="Ohkuma M."/>
            <person name="Tohno M."/>
        </authorList>
    </citation>
    <scope>NUCLEOTIDE SEQUENCE [LARGE SCALE GENOMIC DNA]</scope>
    <source>
        <strain evidence="1 2">CSC2</strain>
    </source>
</reference>
<evidence type="ECO:0000313" key="2">
    <source>
        <dbReference type="Proteomes" id="UP000663802"/>
    </source>
</evidence>
<name>A0ABQ1ECY8_9CLOT</name>
<proteinExistence type="predicted"/>
<evidence type="ECO:0008006" key="3">
    <source>
        <dbReference type="Google" id="ProtNLM"/>
    </source>
</evidence>
<protein>
    <recommendedName>
        <fullName evidence="3">Tetratricopeptide repeat protein</fullName>
    </recommendedName>
</protein>
<comment type="caution">
    <text evidence="1">The sequence shown here is derived from an EMBL/GenBank/DDBJ whole genome shotgun (WGS) entry which is preliminary data.</text>
</comment>
<organism evidence="1 2">
    <name type="scientific">Clostridium zeae</name>
    <dbReference type="NCBI Taxonomy" id="2759022"/>
    <lineage>
        <taxon>Bacteria</taxon>
        <taxon>Bacillati</taxon>
        <taxon>Bacillota</taxon>
        <taxon>Clostridia</taxon>
        <taxon>Eubacteriales</taxon>
        <taxon>Clostridiaceae</taxon>
        <taxon>Clostridium</taxon>
    </lineage>
</organism>
<dbReference type="SUPFAM" id="SSF48452">
    <property type="entry name" value="TPR-like"/>
    <property type="match status" value="1"/>
</dbReference>
<dbReference type="InterPro" id="IPR011990">
    <property type="entry name" value="TPR-like_helical_dom_sf"/>
</dbReference>
<dbReference type="Proteomes" id="UP000663802">
    <property type="component" value="Unassembled WGS sequence"/>
</dbReference>
<accession>A0ABQ1ECY8</accession>
<dbReference type="RefSeq" id="WP_206870834.1">
    <property type="nucleotide sequence ID" value="NZ_BMBA01000003.1"/>
</dbReference>
<dbReference type="EMBL" id="BMBA01000003">
    <property type="protein sequence ID" value="GFZ32549.1"/>
    <property type="molecule type" value="Genomic_DNA"/>
</dbReference>
<keyword evidence="2" id="KW-1185">Reference proteome</keyword>
<gene>
    <name evidence="1" type="ORF">CSC2_30750</name>
</gene>